<dbReference type="InterPro" id="IPR018062">
    <property type="entry name" value="HTH_AraC-typ_CS"/>
</dbReference>
<dbReference type="GO" id="GO:0030288">
    <property type="term" value="C:outer membrane-bounded periplasmic space"/>
    <property type="evidence" value="ECO:0007669"/>
    <property type="project" value="TreeGrafter"/>
</dbReference>
<comment type="subcellular location">
    <subcellularLocation>
        <location evidence="1">Cell envelope</location>
    </subcellularLocation>
</comment>
<evidence type="ECO:0000256" key="1">
    <source>
        <dbReference type="ARBA" id="ARBA00004196"/>
    </source>
</evidence>
<keyword evidence="11" id="KW-1185">Reference proteome</keyword>
<dbReference type="EMBL" id="VUNQ01000083">
    <property type="protein sequence ID" value="MSU03514.1"/>
    <property type="molecule type" value="Genomic_DNA"/>
</dbReference>
<dbReference type="InterPro" id="IPR018060">
    <property type="entry name" value="HTH_AraC"/>
</dbReference>
<dbReference type="Proteomes" id="UP000469523">
    <property type="component" value="Unassembled WGS sequence"/>
</dbReference>
<evidence type="ECO:0000256" key="6">
    <source>
        <dbReference type="ARBA" id="ARBA00023125"/>
    </source>
</evidence>
<comment type="caution">
    <text evidence="10">The sequence shown here is derived from an EMBL/GenBank/DDBJ whole genome shotgun (WGS) entry which is preliminary data.</text>
</comment>
<dbReference type="Gene3D" id="3.40.50.1980">
    <property type="entry name" value="Nitrogenase molybdenum iron protein domain"/>
    <property type="match status" value="2"/>
</dbReference>
<dbReference type="InterPro" id="IPR009057">
    <property type="entry name" value="Homeodomain-like_sf"/>
</dbReference>
<dbReference type="GO" id="GO:0003700">
    <property type="term" value="F:DNA-binding transcription factor activity"/>
    <property type="evidence" value="ECO:0007669"/>
    <property type="project" value="InterPro"/>
</dbReference>
<keyword evidence="4" id="KW-0732">Signal</keyword>
<evidence type="ECO:0000313" key="11">
    <source>
        <dbReference type="Proteomes" id="UP000469523"/>
    </source>
</evidence>
<sequence length="483" mass="53994">MRNFNLTFIGDIRIFESDVVKMAIRYLDKCYSEPIVIQEMCEMLGVSYSHFHRSFKQKIGKSPQEYLINTRLTAAMELLQNSRTSIRKIADYCGFQDERNLQRMFSKNIGITPNAFREKMSYDMRDGVLENLIIFPYNEKCQVSLGELKGKGVTNMFKQMRSKGVVAAALSLILLLSACSTIPTDSGVTNYIPNSEVTTQASEMEDTEPIEEGTRTISTAMGDVEVPVSPKRVVVIFVQGDLLALGITPVATSFNTGAAFENEAQEISVIDAFSINEEEIMALDPDLILWDTQDESIYQSLSKIAPTIACNYFAMNYQERLRFLGEIFNCSEKAEELIQAFESKIKDAKQKLANEGLSDKSVLCIEKREDVLSASWLGRGAPLMYDLLGFNIPEKLQEAMKDSKNAHAGGVKLSYEVINEYAGDFILVNGALGDFGNNNVWNSVPAVKGDRVISAPSNMFWFNDIISMNAQIDLILNAILEIE</sequence>
<evidence type="ECO:0000256" key="5">
    <source>
        <dbReference type="ARBA" id="ARBA00023015"/>
    </source>
</evidence>
<dbReference type="PROSITE" id="PS50983">
    <property type="entry name" value="FE_B12_PBP"/>
    <property type="match status" value="1"/>
</dbReference>
<proteinExistence type="inferred from homology"/>
<keyword evidence="5" id="KW-0805">Transcription regulation</keyword>
<organism evidence="10 11">
    <name type="scientific">Tissierella pigra</name>
    <dbReference type="NCBI Taxonomy" id="2607614"/>
    <lineage>
        <taxon>Bacteria</taxon>
        <taxon>Bacillati</taxon>
        <taxon>Bacillota</taxon>
        <taxon>Tissierellia</taxon>
        <taxon>Tissierellales</taxon>
        <taxon>Tissierellaceae</taxon>
        <taxon>Tissierella</taxon>
    </lineage>
</organism>
<dbReference type="PANTHER" id="PTHR30532:SF29">
    <property type="entry name" value="FE(3+) DICITRATE-BINDING PERIPLASMIC PROTEIN"/>
    <property type="match status" value="1"/>
</dbReference>
<dbReference type="InterPro" id="IPR051313">
    <property type="entry name" value="Bact_iron-sidero_bind"/>
</dbReference>
<evidence type="ECO:0000256" key="4">
    <source>
        <dbReference type="ARBA" id="ARBA00022729"/>
    </source>
</evidence>
<accession>A0A6N7Y3Q2</accession>
<dbReference type="Gene3D" id="1.10.10.60">
    <property type="entry name" value="Homeodomain-like"/>
    <property type="match status" value="2"/>
</dbReference>
<dbReference type="GO" id="GO:0043565">
    <property type="term" value="F:sequence-specific DNA binding"/>
    <property type="evidence" value="ECO:0007669"/>
    <property type="project" value="InterPro"/>
</dbReference>
<dbReference type="Pfam" id="PF01497">
    <property type="entry name" value="Peripla_BP_2"/>
    <property type="match status" value="1"/>
</dbReference>
<dbReference type="PANTHER" id="PTHR30532">
    <property type="entry name" value="IRON III DICITRATE-BINDING PERIPLASMIC PROTEIN"/>
    <property type="match status" value="1"/>
</dbReference>
<protein>
    <submittedName>
        <fullName evidence="10">ABC transporter substrate-binding protein</fullName>
    </submittedName>
</protein>
<feature type="domain" description="HTH araC/xylS-type" evidence="8">
    <location>
        <begin position="21"/>
        <end position="119"/>
    </location>
</feature>
<reference evidence="10 11" key="1">
    <citation type="submission" date="2019-09" db="EMBL/GenBank/DDBJ databases">
        <title>In-depth cultivation of the pig gut microbiome towards novel bacterial diversity and tailored functional studies.</title>
        <authorList>
            <person name="Wylensek D."/>
            <person name="Hitch T.C.A."/>
            <person name="Clavel T."/>
        </authorList>
    </citation>
    <scope>NUCLEOTIDE SEQUENCE [LARGE SCALE GENOMIC DNA]</scope>
    <source>
        <strain evidence="10 11">WCA3-693-APC-4?</strain>
    </source>
</reference>
<dbReference type="SUPFAM" id="SSF46689">
    <property type="entry name" value="Homeodomain-like"/>
    <property type="match status" value="2"/>
</dbReference>
<name>A0A6N7Y3Q2_9FIRM</name>
<keyword evidence="6" id="KW-0238">DNA-binding</keyword>
<evidence type="ECO:0000313" key="10">
    <source>
        <dbReference type="EMBL" id="MSU03514.1"/>
    </source>
</evidence>
<feature type="domain" description="Fe/B12 periplasmic-binding" evidence="9">
    <location>
        <begin position="232"/>
        <end position="483"/>
    </location>
</feature>
<dbReference type="GO" id="GO:1901678">
    <property type="term" value="P:iron coordination entity transport"/>
    <property type="evidence" value="ECO:0007669"/>
    <property type="project" value="UniProtKB-ARBA"/>
</dbReference>
<dbReference type="SUPFAM" id="SSF53807">
    <property type="entry name" value="Helical backbone' metal receptor"/>
    <property type="match status" value="1"/>
</dbReference>
<dbReference type="AlphaFoldDB" id="A0A6N7Y3Q2"/>
<dbReference type="PROSITE" id="PS00041">
    <property type="entry name" value="HTH_ARAC_FAMILY_1"/>
    <property type="match status" value="1"/>
</dbReference>
<evidence type="ECO:0000256" key="3">
    <source>
        <dbReference type="ARBA" id="ARBA00022448"/>
    </source>
</evidence>
<dbReference type="InterPro" id="IPR002491">
    <property type="entry name" value="ABC_transptr_periplasmic_BD"/>
</dbReference>
<comment type="similarity">
    <text evidence="2">Belongs to the bacterial solute-binding protein 8 family.</text>
</comment>
<keyword evidence="7" id="KW-0804">Transcription</keyword>
<dbReference type="PROSITE" id="PS01124">
    <property type="entry name" value="HTH_ARAC_FAMILY_2"/>
    <property type="match status" value="1"/>
</dbReference>
<evidence type="ECO:0000256" key="2">
    <source>
        <dbReference type="ARBA" id="ARBA00008814"/>
    </source>
</evidence>
<evidence type="ECO:0000259" key="8">
    <source>
        <dbReference type="PROSITE" id="PS01124"/>
    </source>
</evidence>
<gene>
    <name evidence="10" type="ORF">FYJ83_18820</name>
</gene>
<dbReference type="Pfam" id="PF12833">
    <property type="entry name" value="HTH_18"/>
    <property type="match status" value="1"/>
</dbReference>
<dbReference type="SMART" id="SM00342">
    <property type="entry name" value="HTH_ARAC"/>
    <property type="match status" value="1"/>
</dbReference>
<keyword evidence="3" id="KW-0813">Transport</keyword>
<evidence type="ECO:0000259" key="9">
    <source>
        <dbReference type="PROSITE" id="PS50983"/>
    </source>
</evidence>
<evidence type="ECO:0000256" key="7">
    <source>
        <dbReference type="ARBA" id="ARBA00023163"/>
    </source>
</evidence>